<evidence type="ECO:0000256" key="1">
    <source>
        <dbReference type="ARBA" id="ARBA00000085"/>
    </source>
</evidence>
<dbReference type="Gene3D" id="3.30.565.10">
    <property type="entry name" value="Histidine kinase-like ATPase, C-terminal domain"/>
    <property type="match status" value="1"/>
</dbReference>
<dbReference type="AlphaFoldDB" id="A0A7W4VJA1"/>
<dbReference type="Pfam" id="PF08447">
    <property type="entry name" value="PAS_3"/>
    <property type="match status" value="1"/>
</dbReference>
<dbReference type="InterPro" id="IPR000014">
    <property type="entry name" value="PAS"/>
</dbReference>
<dbReference type="InterPro" id="IPR035965">
    <property type="entry name" value="PAS-like_dom_sf"/>
</dbReference>
<dbReference type="Pfam" id="PF00072">
    <property type="entry name" value="Response_reg"/>
    <property type="match status" value="2"/>
</dbReference>
<protein>
    <recommendedName>
        <fullName evidence="2">histidine kinase</fullName>
        <ecNumber evidence="2">2.7.13.3</ecNumber>
    </recommendedName>
</protein>
<evidence type="ECO:0000256" key="4">
    <source>
        <dbReference type="PROSITE-ProRule" id="PRU00169"/>
    </source>
</evidence>
<dbReference type="PROSITE" id="PS50113">
    <property type="entry name" value="PAC"/>
    <property type="match status" value="1"/>
</dbReference>
<dbReference type="Gene3D" id="1.10.287.130">
    <property type="match status" value="1"/>
</dbReference>
<dbReference type="PROSITE" id="PS50110">
    <property type="entry name" value="RESPONSE_REGULATORY"/>
    <property type="match status" value="2"/>
</dbReference>
<evidence type="ECO:0000256" key="2">
    <source>
        <dbReference type="ARBA" id="ARBA00012438"/>
    </source>
</evidence>
<dbReference type="InterPro" id="IPR036890">
    <property type="entry name" value="HATPase_C_sf"/>
</dbReference>
<reference evidence="9 10" key="1">
    <citation type="submission" date="2020-08" db="EMBL/GenBank/DDBJ databases">
        <title>The Agave Microbiome: Exploring the role of microbial communities in plant adaptations to desert environments.</title>
        <authorList>
            <person name="Partida-Martinez L.P."/>
        </authorList>
    </citation>
    <scope>NUCLEOTIDE SEQUENCE [LARGE SCALE GENOMIC DNA]</scope>
    <source>
        <strain evidence="9 10">AT3.9</strain>
    </source>
</reference>
<dbReference type="Pfam" id="PF02518">
    <property type="entry name" value="HATPase_c"/>
    <property type="match status" value="1"/>
</dbReference>
<feature type="domain" description="Histidine kinase" evidence="5">
    <location>
        <begin position="331"/>
        <end position="549"/>
    </location>
</feature>
<dbReference type="PROSITE" id="PS50109">
    <property type="entry name" value="HIS_KIN"/>
    <property type="match status" value="1"/>
</dbReference>
<comment type="catalytic activity">
    <reaction evidence="1">
        <text>ATP + protein L-histidine = ADP + protein N-phospho-L-histidine.</text>
        <dbReference type="EC" id="2.7.13.3"/>
    </reaction>
</comment>
<dbReference type="RefSeq" id="WP_183448129.1">
    <property type="nucleotide sequence ID" value="NZ_JACHWB010000001.1"/>
</dbReference>
<evidence type="ECO:0000313" key="9">
    <source>
        <dbReference type="EMBL" id="MBB3018220.1"/>
    </source>
</evidence>
<dbReference type="SUPFAM" id="SSF52172">
    <property type="entry name" value="CheY-like"/>
    <property type="match status" value="2"/>
</dbReference>
<dbReference type="InterPro" id="IPR001610">
    <property type="entry name" value="PAC"/>
</dbReference>
<dbReference type="SUPFAM" id="SSF47384">
    <property type="entry name" value="Homodimeric domain of signal transducing histidine kinase"/>
    <property type="match status" value="1"/>
</dbReference>
<dbReference type="PRINTS" id="PR00344">
    <property type="entry name" value="BCTRLSENSOR"/>
</dbReference>
<accession>A0A7W4VJA1</accession>
<evidence type="ECO:0000256" key="3">
    <source>
        <dbReference type="ARBA" id="ARBA00022553"/>
    </source>
</evidence>
<keyword evidence="10" id="KW-1185">Reference proteome</keyword>
<evidence type="ECO:0000313" key="10">
    <source>
        <dbReference type="Proteomes" id="UP000532010"/>
    </source>
</evidence>
<dbReference type="PROSITE" id="PS50112">
    <property type="entry name" value="PAS"/>
    <property type="match status" value="1"/>
</dbReference>
<dbReference type="CDD" id="cd00130">
    <property type="entry name" value="PAS"/>
    <property type="match status" value="1"/>
</dbReference>
<dbReference type="SMART" id="SM00086">
    <property type="entry name" value="PAC"/>
    <property type="match status" value="1"/>
</dbReference>
<feature type="domain" description="PAS" evidence="7">
    <location>
        <begin position="189"/>
        <end position="264"/>
    </location>
</feature>
<dbReference type="SMART" id="SM00388">
    <property type="entry name" value="HisKA"/>
    <property type="match status" value="1"/>
</dbReference>
<dbReference type="Gene3D" id="3.40.50.2300">
    <property type="match status" value="2"/>
</dbReference>
<gene>
    <name evidence="9" type="ORF">FHR70_001260</name>
</gene>
<dbReference type="InterPro" id="IPR000700">
    <property type="entry name" value="PAS-assoc_C"/>
</dbReference>
<dbReference type="PANTHER" id="PTHR43065">
    <property type="entry name" value="SENSOR HISTIDINE KINASE"/>
    <property type="match status" value="1"/>
</dbReference>
<dbReference type="SUPFAM" id="SSF55874">
    <property type="entry name" value="ATPase domain of HSP90 chaperone/DNA topoisomerase II/histidine kinase"/>
    <property type="match status" value="1"/>
</dbReference>
<dbReference type="EMBL" id="JACHWB010000001">
    <property type="protein sequence ID" value="MBB3018220.1"/>
    <property type="molecule type" value="Genomic_DNA"/>
</dbReference>
<name>A0A7W4VJA1_9HYPH</name>
<dbReference type="SMART" id="SM00448">
    <property type="entry name" value="REC"/>
    <property type="match status" value="2"/>
</dbReference>
<feature type="modified residue" description="4-aspartylphosphate" evidence="4">
    <location>
        <position position="81"/>
    </location>
</feature>
<proteinExistence type="predicted"/>
<dbReference type="InterPro" id="IPR003661">
    <property type="entry name" value="HisK_dim/P_dom"/>
</dbReference>
<dbReference type="InterPro" id="IPR004358">
    <property type="entry name" value="Sig_transdc_His_kin-like_C"/>
</dbReference>
<evidence type="ECO:0000259" key="6">
    <source>
        <dbReference type="PROSITE" id="PS50110"/>
    </source>
</evidence>
<dbReference type="InterPro" id="IPR001789">
    <property type="entry name" value="Sig_transdc_resp-reg_receiver"/>
</dbReference>
<keyword evidence="3 4" id="KW-0597">Phosphoprotein</keyword>
<dbReference type="SUPFAM" id="SSF55785">
    <property type="entry name" value="PYP-like sensor domain (PAS domain)"/>
    <property type="match status" value="1"/>
</dbReference>
<feature type="domain" description="Response regulatory" evidence="6">
    <location>
        <begin position="571"/>
        <end position="682"/>
    </location>
</feature>
<dbReference type="NCBIfam" id="TIGR00229">
    <property type="entry name" value="sensory_box"/>
    <property type="match status" value="1"/>
</dbReference>
<organism evidence="9 10">
    <name type="scientific">Microvirga lupini</name>
    <dbReference type="NCBI Taxonomy" id="420324"/>
    <lineage>
        <taxon>Bacteria</taxon>
        <taxon>Pseudomonadati</taxon>
        <taxon>Pseudomonadota</taxon>
        <taxon>Alphaproteobacteria</taxon>
        <taxon>Hyphomicrobiales</taxon>
        <taxon>Methylobacteriaceae</taxon>
        <taxon>Microvirga</taxon>
    </lineage>
</organism>
<feature type="modified residue" description="4-aspartylphosphate" evidence="4">
    <location>
        <position position="621"/>
    </location>
</feature>
<dbReference type="InterPro" id="IPR011006">
    <property type="entry name" value="CheY-like_superfamily"/>
</dbReference>
<dbReference type="EC" id="2.7.13.3" evidence="2"/>
<dbReference type="Gene3D" id="3.30.450.20">
    <property type="entry name" value="PAS domain"/>
    <property type="match status" value="1"/>
</dbReference>
<feature type="domain" description="PAC" evidence="8">
    <location>
        <begin position="266"/>
        <end position="318"/>
    </location>
</feature>
<dbReference type="InterPro" id="IPR005467">
    <property type="entry name" value="His_kinase_dom"/>
</dbReference>
<dbReference type="SMART" id="SM00091">
    <property type="entry name" value="PAS"/>
    <property type="match status" value="1"/>
</dbReference>
<evidence type="ECO:0000259" key="7">
    <source>
        <dbReference type="PROSITE" id="PS50112"/>
    </source>
</evidence>
<sequence length="702" mass="78354">MIEDARQADTGLGPDEFHLVSARPLTDPIPAKILVVDDDPRNLIAVEEVLRSPGVEIVTADSGESALRHVLQSDFAAILLDVQMPRMDGYEVASLIRNRPRSSRVPILFLTAFNKDDMHVFKGYSAGAVDYVFKPIEPLILKSKVDIFVDLYRKTEEIRRQAEQERHLLMDNLRVRSEKLKAEQALRRREEHQAIVLQSLPIALYTASVQDDHRQLHFTNESIERITGFRPGAFLERSDFWSSRINDEDRGRVLSELKRLEQEGAVSLEYRWLCADGVERYFLDQTVLMQDEEGRPREFFGMWFDITERKHMEQNLLHASKLEAVGRLTGGIAHDFNNMLSVVIGNLDLLKKSIQGNEKAERRVRMAMESAQHCADLTYRLLTFSRRQALQVSTIDVMSLMPSLLELMRTTLGENINASVRADEGIWPIQVDRAQFEAALLNLAVNARDAMPDGGDLTITVANQVVEEGKPLPSGDYVEIAVQDTGIGMPPEVLAKVFEPFFTTKESGKGTGLGLSMVYGFVQQCHGRVEVESAQNVGTTIRIFLPRSHEVAENTSHNHAHIAAPFGEGRTVLVVEDNPAVRQVATSTLRSLGFTVQEAESGDAAAQVLKKAEDISLVLSDVRMPGELSGVDLARLIQDEHPGIQVLLTTGYFDGGETLDDLNLLYKPYRATDLAEKIQALMKQPEIVELENVSSRPAAAVA</sequence>
<dbReference type="Proteomes" id="UP000532010">
    <property type="component" value="Unassembled WGS sequence"/>
</dbReference>
<dbReference type="Pfam" id="PF00512">
    <property type="entry name" value="HisKA"/>
    <property type="match status" value="1"/>
</dbReference>
<dbReference type="InterPro" id="IPR013655">
    <property type="entry name" value="PAS_fold_3"/>
</dbReference>
<feature type="domain" description="Response regulatory" evidence="6">
    <location>
        <begin position="32"/>
        <end position="149"/>
    </location>
</feature>
<evidence type="ECO:0000259" key="8">
    <source>
        <dbReference type="PROSITE" id="PS50113"/>
    </source>
</evidence>
<comment type="caution">
    <text evidence="9">The sequence shown here is derived from an EMBL/GenBank/DDBJ whole genome shotgun (WGS) entry which is preliminary data.</text>
</comment>
<evidence type="ECO:0000259" key="5">
    <source>
        <dbReference type="PROSITE" id="PS50109"/>
    </source>
</evidence>
<dbReference type="InterPro" id="IPR036097">
    <property type="entry name" value="HisK_dim/P_sf"/>
</dbReference>
<dbReference type="InterPro" id="IPR003594">
    <property type="entry name" value="HATPase_dom"/>
</dbReference>
<dbReference type="SMART" id="SM00387">
    <property type="entry name" value="HATPase_c"/>
    <property type="match status" value="1"/>
</dbReference>
<dbReference type="PANTHER" id="PTHR43065:SF42">
    <property type="entry name" value="TWO-COMPONENT SENSOR PPRA"/>
    <property type="match status" value="1"/>
</dbReference>
<dbReference type="GO" id="GO:0000155">
    <property type="term" value="F:phosphorelay sensor kinase activity"/>
    <property type="evidence" value="ECO:0007669"/>
    <property type="project" value="InterPro"/>
</dbReference>